<evidence type="ECO:0000313" key="2">
    <source>
        <dbReference type="Proteomes" id="UP000221857"/>
    </source>
</evidence>
<evidence type="ECO:0000313" key="1">
    <source>
        <dbReference type="EMBL" id="ALN97176.1"/>
    </source>
</evidence>
<dbReference type="RefSeq" id="YP_009594119.1">
    <property type="nucleotide sequence ID" value="NC_041872.1"/>
</dbReference>
<dbReference type="KEGG" id="vg:40069636"/>
<dbReference type="GeneID" id="40069636"/>
<keyword evidence="2" id="KW-1185">Reference proteome</keyword>
<organism evidence="1 2">
    <name type="scientific">Flavobacterium phage FpV4</name>
    <dbReference type="NCBI Taxonomy" id="1740108"/>
    <lineage>
        <taxon>Viruses</taxon>
        <taxon>Duplodnaviria</taxon>
        <taxon>Heunggongvirae</taxon>
        <taxon>Uroviricota</taxon>
        <taxon>Caudoviricetes</taxon>
        <taxon>Fipvunavirus</taxon>
        <taxon>Fipvunavirus Fpv4</taxon>
    </lineage>
</organism>
<dbReference type="EMBL" id="KT876724">
    <property type="protein sequence ID" value="ALN97176.1"/>
    <property type="molecule type" value="Genomic_DNA"/>
</dbReference>
<dbReference type="Proteomes" id="UP000221857">
    <property type="component" value="Segment"/>
</dbReference>
<name>A0A141HR65_9CAUD</name>
<protein>
    <submittedName>
        <fullName evidence="1">Uncharacterized protein</fullName>
    </submittedName>
</protein>
<accession>A0A141HR65</accession>
<reference evidence="1 2" key="1">
    <citation type="journal article" date="2016" name="PLoS ONE">
        <title>Comparative Genome Analysis Provides Insights into the Pathogenicity of Flavobacterium psychrophilum.</title>
        <authorList>
            <person name="Castillo D."/>
            <person name="Christiansen R.H."/>
            <person name="Dalsgaard I."/>
            <person name="Madsen L."/>
            <person name="Espejo R."/>
            <person name="Middelboe M."/>
        </authorList>
    </citation>
    <scope>NUCLEOTIDE SEQUENCE [LARGE SCALE GENOMIC DNA]</scope>
</reference>
<sequence>MQVQLKVIRFIIILLLLKFYLMADKLTSEELSDVMIESLVLASMLVQRFEIMEENKLLAHKAKQSVKNSIPHIENYVNKVFAVNSEDAEHMKKGATYVLELMSRIEATLKTTNLLTISDRKESLKRYIDDTILFPSQKIELYEKIRDSGILDY</sequence>
<proteinExistence type="predicted"/>